<dbReference type="EMBL" id="JAPDRQ010000024">
    <property type="protein sequence ID" value="KAJ9661292.1"/>
    <property type="molecule type" value="Genomic_DNA"/>
</dbReference>
<name>A0ACC3AF95_9EURO</name>
<protein>
    <submittedName>
        <fullName evidence="1">Uncharacterized protein</fullName>
    </submittedName>
</protein>
<reference evidence="1" key="1">
    <citation type="submission" date="2022-10" db="EMBL/GenBank/DDBJ databases">
        <title>Culturing micro-colonial fungi from biological soil crusts in the Mojave desert and describing Neophaeococcomyces mojavensis, and introducing the new genera and species Taxawa tesnikishii.</title>
        <authorList>
            <person name="Kurbessoian T."/>
            <person name="Stajich J.E."/>
        </authorList>
    </citation>
    <scope>NUCLEOTIDE SEQUENCE</scope>
    <source>
        <strain evidence="1">JES_112</strain>
    </source>
</reference>
<accession>A0ACC3AF95</accession>
<dbReference type="Proteomes" id="UP001172386">
    <property type="component" value="Unassembled WGS sequence"/>
</dbReference>
<evidence type="ECO:0000313" key="2">
    <source>
        <dbReference type="Proteomes" id="UP001172386"/>
    </source>
</evidence>
<keyword evidence="2" id="KW-1185">Reference proteome</keyword>
<comment type="caution">
    <text evidence="1">The sequence shown here is derived from an EMBL/GenBank/DDBJ whole genome shotgun (WGS) entry which is preliminary data.</text>
</comment>
<sequence>MASTYGSEDEPAERPAKRRRTSYDADTLGLSSTHTYGNTTINTPYMVVMGNHVQHRGQDPRNHSVTANEDKYNILLKSLLFDRIDFRVNNTWYAGGSLDEHNGFLWIKGKPGCGKSTLMKAALDWARKRKRKNRVRPTIVPYFFSARASASLEKSALGLYRTVVHHLLSSCDFLRPLFMDRFALKDPGQSGEKWTAEELQVFLFDAVESNEPWDLCLFIDALDEAEYEDDVRHMISFLVQLSDRALALHDSCKLQICLSSRHYPHISIGRGLSLVVEDQPQHGQDIEIYITKQLTCLDGPEKDELRFQISHKSARIFLWVVLVVEMLNRLDDYGAPLSDMKARLETIPADLNDLFRDILLKSDHGIETSVLLFQWSVFAMRPLEPVELFVAMEYSRSPSDLAWTPPSTVSPPSADRLAKCILNYSRGLVEVVEVASGQPPVVQFIHEAVREFLLKDNGLASIVPALAANLVGISHEILRIACFRCISAHNASEEYQHYCDASHKNNTWKTFRSSMRLKLPFLDYAILHLFDHAEGAQKHDIPQQAFLAAQMDEHGYWKDSYRHWWNVLKNYQSQKVEADVTLLYFVAERQNLGLVAVLLNVLNTASRVCGERGTVLQLASRRGYEQVVQMLLGKGADVNAKGGRYGNALQAASWGGHKKVVQILLDKGADVHAQGRHFVNALHAASAGGHKKTVQMLVEQGARARPV</sequence>
<gene>
    <name evidence="1" type="ORF">H2198_002035</name>
</gene>
<organism evidence="1 2">
    <name type="scientific">Neophaeococcomyces mojaviensis</name>
    <dbReference type="NCBI Taxonomy" id="3383035"/>
    <lineage>
        <taxon>Eukaryota</taxon>
        <taxon>Fungi</taxon>
        <taxon>Dikarya</taxon>
        <taxon>Ascomycota</taxon>
        <taxon>Pezizomycotina</taxon>
        <taxon>Eurotiomycetes</taxon>
        <taxon>Chaetothyriomycetidae</taxon>
        <taxon>Chaetothyriales</taxon>
        <taxon>Chaetothyriales incertae sedis</taxon>
        <taxon>Neophaeococcomyces</taxon>
    </lineage>
</organism>
<evidence type="ECO:0000313" key="1">
    <source>
        <dbReference type="EMBL" id="KAJ9661292.1"/>
    </source>
</evidence>
<proteinExistence type="predicted"/>